<organism evidence="1 2">
    <name type="scientific">Schinkia azotoformans LMG 9581</name>
    <dbReference type="NCBI Taxonomy" id="1131731"/>
    <lineage>
        <taxon>Bacteria</taxon>
        <taxon>Bacillati</taxon>
        <taxon>Bacillota</taxon>
        <taxon>Bacilli</taxon>
        <taxon>Bacillales</taxon>
        <taxon>Bacillaceae</taxon>
        <taxon>Calidifontibacillus/Schinkia group</taxon>
        <taxon>Schinkia</taxon>
    </lineage>
</organism>
<gene>
    <name evidence="1" type="ORF">BAZO_20053</name>
</gene>
<dbReference type="RefSeq" id="WP_003333251.1">
    <property type="nucleotide sequence ID" value="NZ_AJLR01000151.1"/>
</dbReference>
<dbReference type="EMBL" id="AJLR01000151">
    <property type="protein sequence ID" value="EKN62894.1"/>
    <property type="molecule type" value="Genomic_DNA"/>
</dbReference>
<name>K6D3Q7_SCHAZ</name>
<evidence type="ECO:0000313" key="2">
    <source>
        <dbReference type="Proteomes" id="UP000006315"/>
    </source>
</evidence>
<dbReference type="PATRIC" id="fig|1131731.3.peg.4089"/>
<comment type="caution">
    <text evidence="1">The sequence shown here is derived from an EMBL/GenBank/DDBJ whole genome shotgun (WGS) entry which is preliminary data.</text>
</comment>
<keyword evidence="2" id="KW-1185">Reference proteome</keyword>
<dbReference type="AlphaFoldDB" id="K6D3Q7"/>
<evidence type="ECO:0000313" key="1">
    <source>
        <dbReference type="EMBL" id="EKN62894.1"/>
    </source>
</evidence>
<sequence>MSIGNLTFIEAINELSRLMDPEAITKTMLESLVERVSVQDPVAGTNVTTFQYSGSESIDLHRFL</sequence>
<proteinExistence type="predicted"/>
<protein>
    <submittedName>
        <fullName evidence="1">Uncharacterized protein</fullName>
    </submittedName>
</protein>
<accession>K6D3Q7</accession>
<reference evidence="1 2" key="1">
    <citation type="journal article" date="2012" name="Front. Microbiol.">
        <title>Redundancy and modularity in membrane-associated dissimilatory nitrate reduction in Bacillus.</title>
        <authorList>
            <person name="Heylen K."/>
            <person name="Keltjens J."/>
        </authorList>
    </citation>
    <scope>NUCLEOTIDE SEQUENCE [LARGE SCALE GENOMIC DNA]</scope>
    <source>
        <strain evidence="1 2">LMG 9581</strain>
    </source>
</reference>
<dbReference type="Proteomes" id="UP000006315">
    <property type="component" value="Unassembled WGS sequence"/>
</dbReference>